<organism evidence="1 2">
    <name type="scientific">Sulfitobacter undariae</name>
    <dbReference type="NCBI Taxonomy" id="1563671"/>
    <lineage>
        <taxon>Bacteria</taxon>
        <taxon>Pseudomonadati</taxon>
        <taxon>Pseudomonadota</taxon>
        <taxon>Alphaproteobacteria</taxon>
        <taxon>Rhodobacterales</taxon>
        <taxon>Roseobacteraceae</taxon>
        <taxon>Sulfitobacter</taxon>
    </lineage>
</organism>
<evidence type="ECO:0000313" key="1">
    <source>
        <dbReference type="EMBL" id="MBB3992416.1"/>
    </source>
</evidence>
<proteinExistence type="predicted"/>
<evidence type="ECO:0000313" key="2">
    <source>
        <dbReference type="Proteomes" id="UP000530268"/>
    </source>
</evidence>
<keyword evidence="2" id="KW-1185">Reference proteome</keyword>
<dbReference type="AlphaFoldDB" id="A0A7W6GY08"/>
<accession>A0A7W6GY08</accession>
<reference evidence="1 2" key="1">
    <citation type="submission" date="2020-08" db="EMBL/GenBank/DDBJ databases">
        <title>Genomic Encyclopedia of Type Strains, Phase IV (KMG-IV): sequencing the most valuable type-strain genomes for metagenomic binning, comparative biology and taxonomic classification.</title>
        <authorList>
            <person name="Goeker M."/>
        </authorList>
    </citation>
    <scope>NUCLEOTIDE SEQUENCE [LARGE SCALE GENOMIC DNA]</scope>
    <source>
        <strain evidence="1 2">DSM 102234</strain>
    </source>
</reference>
<gene>
    <name evidence="1" type="ORF">GGR95_000035</name>
</gene>
<sequence>MALPPFLELADEAAYQQHFTNTYVRADVRTHHGIRVHFKASHFGHAFFESTQRNGVKDQFSQDRSQRMDWILHTLRDPEADWYQGWIRAKKIYDTTRSVAVACGDFVVVLKFRARKDGQVVADFVTCYFADNSIGKIRQSPLWDLEDCKNALGV</sequence>
<name>A0A7W6GY08_9RHOB</name>
<protein>
    <submittedName>
        <fullName evidence="1">Uncharacterized protein</fullName>
    </submittedName>
</protein>
<dbReference type="Proteomes" id="UP000530268">
    <property type="component" value="Unassembled WGS sequence"/>
</dbReference>
<comment type="caution">
    <text evidence="1">The sequence shown here is derived from an EMBL/GenBank/DDBJ whole genome shotgun (WGS) entry which is preliminary data.</text>
</comment>
<dbReference type="RefSeq" id="WP_184561568.1">
    <property type="nucleotide sequence ID" value="NZ_JACIEI010000001.1"/>
</dbReference>
<dbReference type="EMBL" id="JACIEI010000001">
    <property type="protein sequence ID" value="MBB3992416.1"/>
    <property type="molecule type" value="Genomic_DNA"/>
</dbReference>